<name>A0A495XMK5_9PSEU</name>
<gene>
    <name evidence="2" type="ORF">DFJ66_7792</name>
</gene>
<evidence type="ECO:0000313" key="3">
    <source>
        <dbReference type="Proteomes" id="UP000272729"/>
    </source>
</evidence>
<dbReference type="AlphaFoldDB" id="A0A495XMK5"/>
<proteinExistence type="predicted"/>
<sequence length="292" mass="30432">MVSSSMWTVWSGTVVHFLPDVTQRQDLNTLRIVLRRCGRCLPSHPAFTGTGRTTVGTCCDRPSPRHSFAVRSRLSVAAALVMSLLVPVPGADATPAGGSTVVGDALTAMAAARAQRVPVEDLSARTEVSRVFANPTGTWTMESSATPRWVRRDGTWVDVDTTLVRRGDGSPAPRASAADVRFSAGGDGPLVTLNHAAHTFTLSWPGLLPAISAGQAAPFDAGGAPAVPEPVPERSAGGNREPGRPAAGRAGARQPGGRRPAHPSPPDGASRAPSSSQSRTPDTARPHPECWP</sequence>
<dbReference type="EMBL" id="RBXR01000001">
    <property type="protein sequence ID" value="RKT74435.1"/>
    <property type="molecule type" value="Genomic_DNA"/>
</dbReference>
<evidence type="ECO:0000313" key="2">
    <source>
        <dbReference type="EMBL" id="RKT74435.1"/>
    </source>
</evidence>
<organism evidence="2 3">
    <name type="scientific">Saccharothrix variisporea</name>
    <dbReference type="NCBI Taxonomy" id="543527"/>
    <lineage>
        <taxon>Bacteria</taxon>
        <taxon>Bacillati</taxon>
        <taxon>Actinomycetota</taxon>
        <taxon>Actinomycetes</taxon>
        <taxon>Pseudonocardiales</taxon>
        <taxon>Pseudonocardiaceae</taxon>
        <taxon>Saccharothrix</taxon>
    </lineage>
</organism>
<keyword evidence="3" id="KW-1185">Reference proteome</keyword>
<feature type="region of interest" description="Disordered" evidence="1">
    <location>
        <begin position="219"/>
        <end position="292"/>
    </location>
</feature>
<feature type="compositionally biased region" description="Basic and acidic residues" evidence="1">
    <location>
        <begin position="282"/>
        <end position="292"/>
    </location>
</feature>
<feature type="compositionally biased region" description="Polar residues" evidence="1">
    <location>
        <begin position="272"/>
        <end position="281"/>
    </location>
</feature>
<reference evidence="2 3" key="1">
    <citation type="submission" date="2018-10" db="EMBL/GenBank/DDBJ databases">
        <title>Sequencing the genomes of 1000 actinobacteria strains.</title>
        <authorList>
            <person name="Klenk H.-P."/>
        </authorList>
    </citation>
    <scope>NUCLEOTIDE SEQUENCE [LARGE SCALE GENOMIC DNA]</scope>
    <source>
        <strain evidence="2 3">DSM 43911</strain>
    </source>
</reference>
<evidence type="ECO:0000256" key="1">
    <source>
        <dbReference type="SAM" id="MobiDB-lite"/>
    </source>
</evidence>
<protein>
    <submittedName>
        <fullName evidence="2">Uncharacterized protein</fullName>
    </submittedName>
</protein>
<accession>A0A495XMK5</accession>
<comment type="caution">
    <text evidence="2">The sequence shown here is derived from an EMBL/GenBank/DDBJ whole genome shotgun (WGS) entry which is preliminary data.</text>
</comment>
<dbReference type="Proteomes" id="UP000272729">
    <property type="component" value="Unassembled WGS sequence"/>
</dbReference>
<feature type="compositionally biased region" description="Low complexity" evidence="1">
    <location>
        <begin position="236"/>
        <end position="258"/>
    </location>
</feature>